<proteinExistence type="predicted"/>
<keyword evidence="1" id="KW-0051">Antiviral defense</keyword>
<feature type="domain" description="Adenylyl/Guanylyl and SMODS C-terminal sensor" evidence="2">
    <location>
        <begin position="301"/>
        <end position="430"/>
    </location>
</feature>
<reference evidence="4" key="1">
    <citation type="submission" date="2015-10" db="EMBL/GenBank/DDBJ databases">
        <authorList>
            <person name="Crossman L.C."/>
        </authorList>
    </citation>
    <scope>NUCLEOTIDE SEQUENCE [LARGE SCALE GENOMIC DNA]</scope>
    <source>
        <strain evidence="4">20-2</strain>
    </source>
</reference>
<organism evidence="3 4">
    <name type="scientific">Limosilactobacillus reuteri</name>
    <name type="common">Lactobacillus reuteri</name>
    <dbReference type="NCBI Taxonomy" id="1598"/>
    <lineage>
        <taxon>Bacteria</taxon>
        <taxon>Bacillati</taxon>
        <taxon>Bacillota</taxon>
        <taxon>Bacilli</taxon>
        <taxon>Lactobacillales</taxon>
        <taxon>Lactobacillaceae</taxon>
        <taxon>Limosilactobacillus</taxon>
    </lineage>
</organism>
<evidence type="ECO:0000259" key="2">
    <source>
        <dbReference type="Pfam" id="PF18134"/>
    </source>
</evidence>
<protein>
    <recommendedName>
        <fullName evidence="2">Adenylyl/Guanylyl and SMODS C-terminal sensor domain-containing protein</fullName>
    </recommendedName>
</protein>
<dbReference type="SUPFAM" id="SSF81301">
    <property type="entry name" value="Nucleotidyltransferase"/>
    <property type="match status" value="1"/>
</dbReference>
<evidence type="ECO:0000256" key="1">
    <source>
        <dbReference type="ARBA" id="ARBA00023118"/>
    </source>
</evidence>
<sequence>MTISSVFSNFCSSIKLTEDDHWLSRLRAITKKINGKYYSNENDDTSHRLLVGSIGRKTATNDASDYDILFSLPWDVYHRFDHYGNNGQKYLLQEVRNCIRERYPKTDIRGDGQVVDINFSDGLIEVVPGFENEDGSFKYPDSNDGGKWKITNPRPEKLCCDDDNQSSNGTFRDITRMIRVWKNHKGFVLKGLLIDTFIDEFYQENKEFVNDNSYSKYPLIMKKAFHKLSQKDSDQHYWHALGSNQIINNNDDSRFIEQAKKAFNKLDSIDLENKDEVLNAFSKLFGQRFSKLVNDSRNNSKEQFASDYFSGINIKGTFNIKCTVEQKGFQPHSFSYYLNNFHFILKHRRLKFQITDLDIPNLDTIKPAFYWKIRNYGAEAEARNQLRGEIFRGEKIHEESTLYRSMRHYVECYVVVNNIVIAKNRIIVPIGDNSNEK</sequence>
<dbReference type="RefSeq" id="WP_102816988.1">
    <property type="nucleotide sequence ID" value="NZ_LN887685.1"/>
</dbReference>
<dbReference type="EMBL" id="LN887685">
    <property type="protein sequence ID" value="CUR42493.1"/>
    <property type="molecule type" value="Genomic_DNA"/>
</dbReference>
<dbReference type="Pfam" id="PF18144">
    <property type="entry name" value="SMODS"/>
    <property type="match status" value="1"/>
</dbReference>
<accession>A0A0U5JYN7</accession>
<evidence type="ECO:0000313" key="4">
    <source>
        <dbReference type="Proteomes" id="UP000235484"/>
    </source>
</evidence>
<evidence type="ECO:0000313" key="3">
    <source>
        <dbReference type="EMBL" id="CUR42493.1"/>
    </source>
</evidence>
<name>A0A0U5JYN7_LIMRT</name>
<dbReference type="InterPro" id="IPR043519">
    <property type="entry name" value="NT_sf"/>
</dbReference>
<dbReference type="CDD" id="cd05400">
    <property type="entry name" value="NT_2-5OAS_ClassI-CCAase"/>
    <property type="match status" value="1"/>
</dbReference>
<dbReference type="AlphaFoldDB" id="A0A0U5JYN7"/>
<gene>
    <name evidence="3" type="ORF">LRLP16767_LR202_02153</name>
</gene>
<dbReference type="InterPro" id="IPR040511">
    <property type="entry name" value="AGS_C"/>
</dbReference>
<dbReference type="GO" id="GO:0051607">
    <property type="term" value="P:defense response to virus"/>
    <property type="evidence" value="ECO:0007669"/>
    <property type="project" value="UniProtKB-KW"/>
</dbReference>
<dbReference type="GO" id="GO:0016779">
    <property type="term" value="F:nucleotidyltransferase activity"/>
    <property type="evidence" value="ECO:0007669"/>
    <property type="project" value="InterPro"/>
</dbReference>
<dbReference type="Pfam" id="PF18134">
    <property type="entry name" value="AGS_C"/>
    <property type="match status" value="1"/>
</dbReference>
<dbReference type="Proteomes" id="UP000235484">
    <property type="component" value="Unassembled WGS sequence"/>
</dbReference>
<dbReference type="InterPro" id="IPR006116">
    <property type="entry name" value="NT_2-5OAS_ClassI-CCAase"/>
</dbReference>